<evidence type="ECO:0000256" key="1">
    <source>
        <dbReference type="SAM" id="Phobius"/>
    </source>
</evidence>
<gene>
    <name evidence="2" type="ORF">MTP13_06585</name>
</gene>
<organism evidence="2 3">
    <name type="scientific">Agromyces soli</name>
    <dbReference type="NCBI Taxonomy" id="659012"/>
    <lineage>
        <taxon>Bacteria</taxon>
        <taxon>Bacillati</taxon>
        <taxon>Actinomycetota</taxon>
        <taxon>Actinomycetes</taxon>
        <taxon>Micrococcales</taxon>
        <taxon>Microbacteriaceae</taxon>
        <taxon>Agromyces</taxon>
    </lineage>
</organism>
<protein>
    <submittedName>
        <fullName evidence="2">Uncharacterized protein</fullName>
    </submittedName>
</protein>
<proteinExistence type="predicted"/>
<dbReference type="RefSeq" id="WP_243570276.1">
    <property type="nucleotide sequence ID" value="NZ_BAAARD010000001.1"/>
</dbReference>
<name>A0ABY4AW96_9MICO</name>
<reference evidence="2 3" key="1">
    <citation type="submission" date="2022-03" db="EMBL/GenBank/DDBJ databases">
        <title>Agromyces sp. isolated from the gut of P. brevitarsis seulensis larvae.</title>
        <authorList>
            <person name="Won M."/>
            <person name="Kwon S.-W."/>
        </authorList>
    </citation>
    <scope>NUCLEOTIDE SEQUENCE [LARGE SCALE GENOMIC DNA]</scope>
    <source>
        <strain evidence="2 3">KACC 16215</strain>
    </source>
</reference>
<sequence>MMRGLLAGWWARPAVRWRAAAGVAVIGTALAVLGVFTGRWGVVILAIVLLGIAAALGPARIRR</sequence>
<evidence type="ECO:0000313" key="3">
    <source>
        <dbReference type="Proteomes" id="UP000831304"/>
    </source>
</evidence>
<evidence type="ECO:0000313" key="2">
    <source>
        <dbReference type="EMBL" id="UOE27443.1"/>
    </source>
</evidence>
<dbReference type="Proteomes" id="UP000831304">
    <property type="component" value="Chromosome"/>
</dbReference>
<keyword evidence="1" id="KW-1133">Transmembrane helix</keyword>
<feature type="transmembrane region" description="Helical" evidence="1">
    <location>
        <begin position="41"/>
        <end position="59"/>
    </location>
</feature>
<keyword evidence="1" id="KW-0472">Membrane</keyword>
<dbReference type="EMBL" id="CP094533">
    <property type="protein sequence ID" value="UOE27443.1"/>
    <property type="molecule type" value="Genomic_DNA"/>
</dbReference>
<keyword evidence="1" id="KW-0812">Transmembrane</keyword>
<accession>A0ABY4AW96</accession>
<keyword evidence="3" id="KW-1185">Reference proteome</keyword>